<feature type="region of interest" description="Disordered" evidence="1">
    <location>
        <begin position="1"/>
        <end position="76"/>
    </location>
</feature>
<gene>
    <name evidence="2" type="ORF">CTB96_17420</name>
</gene>
<sequence>MRNRKSRANDPKGTVSVDRAWWSRSPDRGGYPGLEGDFESERRRAAAASDEKVEPYEHGEGATAVLPVTEPGQTHP</sequence>
<evidence type="ECO:0000313" key="2">
    <source>
        <dbReference type="EMBL" id="PXA68388.1"/>
    </source>
</evidence>
<comment type="caution">
    <text evidence="2">The sequence shown here is derived from an EMBL/GenBank/DDBJ whole genome shotgun (WGS) entry which is preliminary data.</text>
</comment>
<dbReference type="AlphaFoldDB" id="A0A317ZRA5"/>
<dbReference type="OrthoDB" id="5120371at2"/>
<organism evidence="2 3">
    <name type="scientific">Cryobacterium arcticum</name>
    <dbReference type="NCBI Taxonomy" id="670052"/>
    <lineage>
        <taxon>Bacteria</taxon>
        <taxon>Bacillati</taxon>
        <taxon>Actinomycetota</taxon>
        <taxon>Actinomycetes</taxon>
        <taxon>Micrococcales</taxon>
        <taxon>Microbacteriaceae</taxon>
        <taxon>Cryobacterium</taxon>
    </lineage>
</organism>
<evidence type="ECO:0000256" key="1">
    <source>
        <dbReference type="SAM" id="MobiDB-lite"/>
    </source>
</evidence>
<proteinExistence type="predicted"/>
<protein>
    <submittedName>
        <fullName evidence="2">Uncharacterized protein</fullName>
    </submittedName>
</protein>
<accession>A0A317ZRA5</accession>
<evidence type="ECO:0000313" key="3">
    <source>
        <dbReference type="Proteomes" id="UP000246722"/>
    </source>
</evidence>
<name>A0A317ZRA5_9MICO</name>
<dbReference type="RefSeq" id="WP_110128055.1">
    <property type="nucleotide sequence ID" value="NZ_QHLY01000012.1"/>
</dbReference>
<keyword evidence="3" id="KW-1185">Reference proteome</keyword>
<reference evidence="2 3" key="1">
    <citation type="submission" date="2018-05" db="EMBL/GenBank/DDBJ databases">
        <title>Genetic diversity of glacier-inhabiting Cryobacterium bacteria in China and description of Cryobacterium mengkeensis sp. nov. and Arthrobacter glacialis sp. nov.</title>
        <authorList>
            <person name="Liu Q."/>
            <person name="Xin Y.-H."/>
        </authorList>
    </citation>
    <scope>NUCLEOTIDE SEQUENCE [LARGE SCALE GENOMIC DNA]</scope>
    <source>
        <strain evidence="2 3">SK-1</strain>
    </source>
</reference>
<dbReference type="EMBL" id="QHLY01000012">
    <property type="protein sequence ID" value="PXA68388.1"/>
    <property type="molecule type" value="Genomic_DNA"/>
</dbReference>
<feature type="compositionally biased region" description="Basic and acidic residues" evidence="1">
    <location>
        <begin position="39"/>
        <end position="60"/>
    </location>
</feature>
<dbReference type="Proteomes" id="UP000246722">
    <property type="component" value="Unassembled WGS sequence"/>
</dbReference>